<dbReference type="InterPro" id="IPR036397">
    <property type="entry name" value="RNaseH_sf"/>
</dbReference>
<dbReference type="CDD" id="cd06127">
    <property type="entry name" value="DEDDh"/>
    <property type="match status" value="1"/>
</dbReference>
<accession>A0A4R1QN92</accession>
<dbReference type="InterPro" id="IPR006054">
    <property type="entry name" value="DnaQ"/>
</dbReference>
<dbReference type="SUPFAM" id="SSF53098">
    <property type="entry name" value="Ribonuclease H-like"/>
    <property type="match status" value="1"/>
</dbReference>
<dbReference type="GO" id="GO:0045004">
    <property type="term" value="P:DNA replication proofreading"/>
    <property type="evidence" value="ECO:0007669"/>
    <property type="project" value="TreeGrafter"/>
</dbReference>
<comment type="caution">
    <text evidence="3">The sequence shown here is derived from an EMBL/GenBank/DDBJ whole genome shotgun (WGS) entry which is preliminary data.</text>
</comment>
<keyword evidence="1" id="KW-0269">Exonuclease</keyword>
<evidence type="ECO:0000256" key="1">
    <source>
        <dbReference type="ARBA" id="ARBA00022839"/>
    </source>
</evidence>
<dbReference type="Proteomes" id="UP000295718">
    <property type="component" value="Unassembled WGS sequence"/>
</dbReference>
<dbReference type="GO" id="GO:0003677">
    <property type="term" value="F:DNA binding"/>
    <property type="evidence" value="ECO:0007669"/>
    <property type="project" value="InterPro"/>
</dbReference>
<gene>
    <name evidence="3" type="ORF">EDD76_11616</name>
</gene>
<dbReference type="InterPro" id="IPR013520">
    <property type="entry name" value="Ribonucl_H"/>
</dbReference>
<dbReference type="InterPro" id="IPR012337">
    <property type="entry name" value="RNaseH-like_sf"/>
</dbReference>
<dbReference type="EMBL" id="SLUO01000016">
    <property type="protein sequence ID" value="TCL55176.1"/>
    <property type="molecule type" value="Genomic_DNA"/>
</dbReference>
<evidence type="ECO:0000259" key="2">
    <source>
        <dbReference type="SMART" id="SM00479"/>
    </source>
</evidence>
<dbReference type="Gene3D" id="3.30.420.10">
    <property type="entry name" value="Ribonuclease H-like superfamily/Ribonuclease H"/>
    <property type="match status" value="1"/>
</dbReference>
<dbReference type="AlphaFoldDB" id="A0A4R1QN92"/>
<name>A0A4R1QN92_9FIRM</name>
<dbReference type="OrthoDB" id="9776650at2"/>
<dbReference type="PANTHER" id="PTHR30231:SF41">
    <property type="entry name" value="DNA POLYMERASE III SUBUNIT EPSILON"/>
    <property type="match status" value="1"/>
</dbReference>
<dbReference type="GO" id="GO:0008408">
    <property type="term" value="F:3'-5' exonuclease activity"/>
    <property type="evidence" value="ECO:0007669"/>
    <property type="project" value="TreeGrafter"/>
</dbReference>
<dbReference type="STRING" id="1469948.GCA_000732725_03370"/>
<keyword evidence="1" id="KW-0378">Hydrolase</keyword>
<reference evidence="3 4" key="1">
    <citation type="submission" date="2019-03" db="EMBL/GenBank/DDBJ databases">
        <title>Genomic Encyclopedia of Type Strains, Phase IV (KMG-IV): sequencing the most valuable type-strain genomes for metagenomic binning, comparative biology and taxonomic classification.</title>
        <authorList>
            <person name="Goeker M."/>
        </authorList>
    </citation>
    <scope>NUCLEOTIDE SEQUENCE [LARGE SCALE GENOMIC DNA]</scope>
    <source>
        <strain evidence="3 4">DSM 100556</strain>
    </source>
</reference>
<dbReference type="NCBIfam" id="TIGR00573">
    <property type="entry name" value="dnaq"/>
    <property type="match status" value="1"/>
</dbReference>
<organism evidence="3 4">
    <name type="scientific">Kineothrix alysoides</name>
    <dbReference type="NCBI Taxonomy" id="1469948"/>
    <lineage>
        <taxon>Bacteria</taxon>
        <taxon>Bacillati</taxon>
        <taxon>Bacillota</taxon>
        <taxon>Clostridia</taxon>
        <taxon>Lachnospirales</taxon>
        <taxon>Lachnospiraceae</taxon>
        <taxon>Kineothrix</taxon>
    </lineage>
</organism>
<dbReference type="Pfam" id="PF00929">
    <property type="entry name" value="RNase_T"/>
    <property type="match status" value="1"/>
</dbReference>
<proteinExistence type="predicted"/>
<protein>
    <submittedName>
        <fullName evidence="3">DNA polymerase-3 subunit alpha (Gram-positive type)</fullName>
    </submittedName>
</protein>
<dbReference type="SMART" id="SM00479">
    <property type="entry name" value="EXOIII"/>
    <property type="match status" value="1"/>
</dbReference>
<feature type="domain" description="Exonuclease" evidence="2">
    <location>
        <begin position="4"/>
        <end position="168"/>
    </location>
</feature>
<dbReference type="GO" id="GO:0003887">
    <property type="term" value="F:DNA-directed DNA polymerase activity"/>
    <property type="evidence" value="ECO:0007669"/>
    <property type="project" value="InterPro"/>
</dbReference>
<keyword evidence="4" id="KW-1185">Reference proteome</keyword>
<dbReference type="GO" id="GO:0005829">
    <property type="term" value="C:cytosol"/>
    <property type="evidence" value="ECO:0007669"/>
    <property type="project" value="TreeGrafter"/>
</dbReference>
<dbReference type="FunFam" id="3.30.420.10:FF:000045">
    <property type="entry name" value="3'-5' exonuclease DinG"/>
    <property type="match status" value="1"/>
</dbReference>
<dbReference type="RefSeq" id="WP_031391999.1">
    <property type="nucleotide sequence ID" value="NZ_JPNB01000002.1"/>
</dbReference>
<evidence type="ECO:0000313" key="3">
    <source>
        <dbReference type="EMBL" id="TCL55176.1"/>
    </source>
</evidence>
<evidence type="ECO:0000313" key="4">
    <source>
        <dbReference type="Proteomes" id="UP000295718"/>
    </source>
</evidence>
<dbReference type="PANTHER" id="PTHR30231">
    <property type="entry name" value="DNA POLYMERASE III SUBUNIT EPSILON"/>
    <property type="match status" value="1"/>
</dbReference>
<sequence length="231" mass="26614">MINDYVSLDLETTGLNTKHDRIIEVGAVRVREGKVTDTFQRFVNPGRALSETVCTLTGITEQMLESAPEIGSVLPELLEFIGGDILLGHRILFDYSFLKRTAVNQKMTFEKEGIDTLKLARKFLPDLESRKLEDLCSYYKIEHKAHRALGDAQAASDLFLKLSELFYNEKDFKPQKLIYQAKRETPITKPQKERLYKLLDQHKINIDYDVDKLTRNEASRITDKILAKYGR</sequence>
<keyword evidence="1" id="KW-0540">Nuclease</keyword>